<dbReference type="InterPro" id="IPR000232">
    <property type="entry name" value="HSF_DNA-bd"/>
</dbReference>
<accession>G8ZYJ3</accession>
<keyword evidence="8" id="KW-1185">Reference proteome</keyword>
<dbReference type="FunCoup" id="G8ZYJ3">
    <property type="interactions" value="746"/>
</dbReference>
<evidence type="ECO:0000256" key="3">
    <source>
        <dbReference type="ARBA" id="ARBA00023242"/>
    </source>
</evidence>
<dbReference type="InParanoid" id="G8ZYJ3"/>
<dbReference type="PANTHER" id="PTHR10015">
    <property type="entry name" value="HEAT SHOCK TRANSCRIPTION FACTOR"/>
    <property type="match status" value="1"/>
</dbReference>
<gene>
    <name evidence="7" type="primary">TDEL0G01010</name>
    <name evidence="7" type="ORF">TDEL_0G01010</name>
</gene>
<dbReference type="RefSeq" id="XP_003682679.1">
    <property type="nucleotide sequence ID" value="XM_003682631.1"/>
</dbReference>
<keyword evidence="2" id="KW-0238">DNA-binding</keyword>
<dbReference type="HOGENOM" id="CLU_034478_2_0_1"/>
<comment type="similarity">
    <text evidence="4">Belongs to the HSF family.</text>
</comment>
<dbReference type="AlphaFoldDB" id="G8ZYJ3"/>
<sequence length="398" mass="44738">MHPKTFIHQLYAILQESQLQEWISWFKDDDSVFVLKPHDGGFSKYVLRRYFKHGNVSSFVRQLHMYGFHKITNPQEGLGEGRSDEQGDRATTRWFFAHPLGYFRKDADLASLKKIQRKSTGVGKDGRRKNVLSTVCVNYVGSKGNEEPAVPLADRRHYASLPLLPATGPLLAKQGPQYQQPLLPHIHRQEHLISKSRTISSPELIQRPGSKQVPSEGCTPVPMLHFHRTSSPLNSQTNIPLPVQRNVLTNSYITPSSSAFSSTSSVTSYSMIEYHHRLDNNLQILRNSLVKVADIIPSLFDSGSEIKPNYDEHIITLRRLKDELIAENNSSRIRSLQSSFAGPSTSGTSPSHINSNDLPDPKIITPISEAAMNFKPKLPNDGDKHEEINLSTKDFTAL</sequence>
<dbReference type="PANTHER" id="PTHR10015:SF409">
    <property type="entry name" value="PROTEIN MGA1"/>
    <property type="match status" value="1"/>
</dbReference>
<feature type="region of interest" description="Disordered" evidence="5">
    <location>
        <begin position="335"/>
        <end position="362"/>
    </location>
</feature>
<feature type="compositionally biased region" description="Polar residues" evidence="5">
    <location>
        <begin position="335"/>
        <end position="357"/>
    </location>
</feature>
<comment type="subcellular location">
    <subcellularLocation>
        <location evidence="1">Nucleus</location>
    </subcellularLocation>
</comment>
<dbReference type="Gene3D" id="1.10.10.10">
    <property type="entry name" value="Winged helix-like DNA-binding domain superfamily/Winged helix DNA-binding domain"/>
    <property type="match status" value="1"/>
</dbReference>
<dbReference type="InterPro" id="IPR036388">
    <property type="entry name" value="WH-like_DNA-bd_sf"/>
</dbReference>
<protein>
    <recommendedName>
        <fullName evidence="6">HSF-type DNA-binding domain-containing protein</fullName>
    </recommendedName>
</protein>
<feature type="compositionally biased region" description="Polar residues" evidence="5">
    <location>
        <begin position="389"/>
        <end position="398"/>
    </location>
</feature>
<dbReference type="Pfam" id="PF00447">
    <property type="entry name" value="HSF_DNA-bind"/>
    <property type="match status" value="1"/>
</dbReference>
<dbReference type="GeneID" id="11504526"/>
<evidence type="ECO:0000313" key="8">
    <source>
        <dbReference type="Proteomes" id="UP000005627"/>
    </source>
</evidence>
<dbReference type="Proteomes" id="UP000005627">
    <property type="component" value="Chromosome 7"/>
</dbReference>
<dbReference type="EMBL" id="HE616748">
    <property type="protein sequence ID" value="CCE93468.1"/>
    <property type="molecule type" value="Genomic_DNA"/>
</dbReference>
<dbReference type="PROSITE" id="PS00434">
    <property type="entry name" value="HSF_DOMAIN"/>
    <property type="match status" value="1"/>
</dbReference>
<dbReference type="SUPFAM" id="SSF46785">
    <property type="entry name" value="Winged helix' DNA-binding domain"/>
    <property type="match status" value="1"/>
</dbReference>
<evidence type="ECO:0000256" key="4">
    <source>
        <dbReference type="RuleBase" id="RU004020"/>
    </source>
</evidence>
<feature type="compositionally biased region" description="Basic and acidic residues" evidence="5">
    <location>
        <begin position="378"/>
        <end position="388"/>
    </location>
</feature>
<dbReference type="InterPro" id="IPR036390">
    <property type="entry name" value="WH_DNA-bd_sf"/>
</dbReference>
<dbReference type="OrthoDB" id="60033at2759"/>
<dbReference type="PRINTS" id="PR00056">
    <property type="entry name" value="HSFDOMAIN"/>
</dbReference>
<proteinExistence type="inferred from homology"/>
<dbReference type="KEGG" id="tdl:TDEL_0G01010"/>
<reference evidence="7 8" key="1">
    <citation type="journal article" date="2011" name="Proc. Natl. Acad. Sci. U.S.A.">
        <title>Evolutionary erosion of yeast sex chromosomes by mating-type switching accidents.</title>
        <authorList>
            <person name="Gordon J.L."/>
            <person name="Armisen D."/>
            <person name="Proux-Wera E."/>
            <person name="Oheigeartaigh S.S."/>
            <person name="Byrne K.P."/>
            <person name="Wolfe K.H."/>
        </authorList>
    </citation>
    <scope>NUCLEOTIDE SEQUENCE [LARGE SCALE GENOMIC DNA]</scope>
    <source>
        <strain evidence="8">ATCC 10662 / CBS 1146 / NBRC 0425 / NCYC 2629 / NRRL Y-866</strain>
    </source>
</reference>
<evidence type="ECO:0000259" key="6">
    <source>
        <dbReference type="PROSITE" id="PS00434"/>
    </source>
</evidence>
<evidence type="ECO:0000256" key="2">
    <source>
        <dbReference type="ARBA" id="ARBA00023125"/>
    </source>
</evidence>
<organism evidence="7 8">
    <name type="scientific">Torulaspora delbrueckii</name>
    <name type="common">Yeast</name>
    <name type="synonym">Candida colliculosa</name>
    <dbReference type="NCBI Taxonomy" id="4950"/>
    <lineage>
        <taxon>Eukaryota</taxon>
        <taxon>Fungi</taxon>
        <taxon>Dikarya</taxon>
        <taxon>Ascomycota</taxon>
        <taxon>Saccharomycotina</taxon>
        <taxon>Saccharomycetes</taxon>
        <taxon>Saccharomycetales</taxon>
        <taxon>Saccharomycetaceae</taxon>
        <taxon>Torulaspora</taxon>
    </lineage>
</organism>
<dbReference type="GO" id="GO:0005634">
    <property type="term" value="C:nucleus"/>
    <property type="evidence" value="ECO:0007669"/>
    <property type="project" value="UniProtKB-SubCell"/>
</dbReference>
<dbReference type="STRING" id="1076872.G8ZYJ3"/>
<dbReference type="GO" id="GO:0043565">
    <property type="term" value="F:sequence-specific DNA binding"/>
    <property type="evidence" value="ECO:0007669"/>
    <property type="project" value="InterPro"/>
</dbReference>
<feature type="domain" description="HSF-type DNA-binding" evidence="6">
    <location>
        <begin position="47"/>
        <end position="71"/>
    </location>
</feature>
<dbReference type="eggNOG" id="KOG0627">
    <property type="taxonomic scope" value="Eukaryota"/>
</dbReference>
<dbReference type="GO" id="GO:0003700">
    <property type="term" value="F:DNA-binding transcription factor activity"/>
    <property type="evidence" value="ECO:0007669"/>
    <property type="project" value="InterPro"/>
</dbReference>
<evidence type="ECO:0000313" key="7">
    <source>
        <dbReference type="EMBL" id="CCE93468.1"/>
    </source>
</evidence>
<dbReference type="SMART" id="SM00415">
    <property type="entry name" value="HSF"/>
    <property type="match status" value="1"/>
</dbReference>
<feature type="region of interest" description="Disordered" evidence="5">
    <location>
        <begin position="376"/>
        <end position="398"/>
    </location>
</feature>
<name>G8ZYJ3_TORDE</name>
<evidence type="ECO:0000256" key="5">
    <source>
        <dbReference type="SAM" id="MobiDB-lite"/>
    </source>
</evidence>
<evidence type="ECO:0000256" key="1">
    <source>
        <dbReference type="ARBA" id="ARBA00004123"/>
    </source>
</evidence>
<keyword evidence="3" id="KW-0539">Nucleus</keyword>